<keyword evidence="5" id="KW-0732">Signal</keyword>
<evidence type="ECO:0000256" key="4">
    <source>
        <dbReference type="SAM" id="MobiDB-lite"/>
    </source>
</evidence>
<dbReference type="KEGG" id="lenr:94173290"/>
<evidence type="ECO:0000256" key="3">
    <source>
        <dbReference type="PROSITE-ProRule" id="PRU00433"/>
    </source>
</evidence>
<protein>
    <recommendedName>
        <fullName evidence="6">Cytochrome c domain-containing protein</fullName>
    </recommendedName>
</protein>
<dbReference type="Proteomes" id="UP000674179">
    <property type="component" value="Chromosome 17"/>
</dbReference>
<reference evidence="7 8" key="1">
    <citation type="submission" date="2021-02" db="EMBL/GenBank/DDBJ databases">
        <title>Leishmania (Mundinia) enrietti genome sequencing and assembly.</title>
        <authorList>
            <person name="Almutairi H."/>
            <person name="Gatherer D."/>
        </authorList>
    </citation>
    <scope>NUCLEOTIDE SEQUENCE [LARGE SCALE GENOMIC DNA]</scope>
    <source>
        <strain evidence="7">CUR178</strain>
    </source>
</reference>
<feature type="chain" id="PRO_5033060154" description="Cytochrome c domain-containing protein" evidence="5">
    <location>
        <begin position="30"/>
        <end position="446"/>
    </location>
</feature>
<keyword evidence="2 3" id="KW-0408">Iron</keyword>
<evidence type="ECO:0000256" key="5">
    <source>
        <dbReference type="SAM" id="SignalP"/>
    </source>
</evidence>
<dbReference type="GO" id="GO:0020037">
    <property type="term" value="F:heme binding"/>
    <property type="evidence" value="ECO:0007669"/>
    <property type="project" value="InterPro"/>
</dbReference>
<keyword evidence="1 3" id="KW-0479">Metal-binding</keyword>
<dbReference type="RefSeq" id="XP_067694108.1">
    <property type="nucleotide sequence ID" value="XM_067837780.1"/>
</dbReference>
<proteinExistence type="predicted"/>
<dbReference type="GO" id="GO:0005737">
    <property type="term" value="C:cytoplasm"/>
    <property type="evidence" value="ECO:0007669"/>
    <property type="project" value="TreeGrafter"/>
</dbReference>
<dbReference type="PANTHER" id="PTHR21439">
    <property type="entry name" value="OXIDORED-NITRO DOMAIN-CONTAINING PROTEIN"/>
    <property type="match status" value="1"/>
</dbReference>
<feature type="signal peptide" evidence="5">
    <location>
        <begin position="1"/>
        <end position="29"/>
    </location>
</feature>
<keyword evidence="3" id="KW-0349">Heme</keyword>
<evidence type="ECO:0000256" key="2">
    <source>
        <dbReference type="ARBA" id="ARBA00023004"/>
    </source>
</evidence>
<dbReference type="InterPro" id="IPR019332">
    <property type="entry name" value="OSCP1"/>
</dbReference>
<dbReference type="GeneID" id="94173290"/>
<dbReference type="EMBL" id="JAFHKP010000017">
    <property type="protein sequence ID" value="KAG5482246.1"/>
    <property type="molecule type" value="Genomic_DNA"/>
</dbReference>
<evidence type="ECO:0000313" key="7">
    <source>
        <dbReference type="EMBL" id="KAG5482246.1"/>
    </source>
</evidence>
<dbReference type="AlphaFoldDB" id="A0A836HQC3"/>
<evidence type="ECO:0000313" key="8">
    <source>
        <dbReference type="Proteomes" id="UP000674179"/>
    </source>
</evidence>
<dbReference type="PROSITE" id="PS51007">
    <property type="entry name" value="CYTC"/>
    <property type="match status" value="1"/>
</dbReference>
<sequence>MAMREMPFLILNLGVEVLFVLNSRLQAQAVPPEKATDVLRDVGTNIFNAAFVNELFKPQPMYSSASVAQVFTALASSAVMRLSENSMRKLYDLVYMTVKYLVFTLRHPLELLELTLNHLEAAQSMLPAEVRPLASAAEERVLRLASTLSVGDWASMRQALLNFFSGRHVRVSVFVDNKAQDGESGAFYIPRDALLSPSPSCKPPGLVHVAGSPQPGTFSHSDAHLPYPSHIPLGSWRPQKGTARMTRNGFDLYAAADATAPPTSAAAGAVSTVVADPLARQTREIPMLTKLGAVSVGGVNTSASTAALPLLPVTTEEEQCAYDAELNFVARLIGSADRARGVRQFELDLFRDDADCAGEHTAGVSAPTTGTVSRSSASKSGGATVAPAVPVTRMTASAVKEQNRRLLGIMSDFHSPKGAGSSDAGSAAPVTGGKAMNDLLDIMDEL</sequence>
<organism evidence="7 8">
    <name type="scientific">Leishmania enriettii</name>
    <dbReference type="NCBI Taxonomy" id="5663"/>
    <lineage>
        <taxon>Eukaryota</taxon>
        <taxon>Discoba</taxon>
        <taxon>Euglenozoa</taxon>
        <taxon>Kinetoplastea</taxon>
        <taxon>Metakinetoplastina</taxon>
        <taxon>Trypanosomatida</taxon>
        <taxon>Trypanosomatidae</taxon>
        <taxon>Leishmaniinae</taxon>
        <taxon>Leishmania</taxon>
    </lineage>
</organism>
<dbReference type="OrthoDB" id="2157380at2759"/>
<comment type="caution">
    <text evidence="7">The sequence shown here is derived from an EMBL/GenBank/DDBJ whole genome shotgun (WGS) entry which is preliminary data.</text>
</comment>
<dbReference type="InterPro" id="IPR009056">
    <property type="entry name" value="Cyt_c-like_dom"/>
</dbReference>
<gene>
    <name evidence="7" type="ORF">CUR178_06106</name>
</gene>
<dbReference type="GO" id="GO:0005886">
    <property type="term" value="C:plasma membrane"/>
    <property type="evidence" value="ECO:0007669"/>
    <property type="project" value="TreeGrafter"/>
</dbReference>
<feature type="compositionally biased region" description="Polar residues" evidence="4">
    <location>
        <begin position="366"/>
        <end position="381"/>
    </location>
</feature>
<dbReference type="GO" id="GO:0046872">
    <property type="term" value="F:metal ion binding"/>
    <property type="evidence" value="ECO:0007669"/>
    <property type="project" value="UniProtKB-KW"/>
</dbReference>
<dbReference type="GO" id="GO:0009055">
    <property type="term" value="F:electron transfer activity"/>
    <property type="evidence" value="ECO:0007669"/>
    <property type="project" value="InterPro"/>
</dbReference>
<dbReference type="Pfam" id="PF10188">
    <property type="entry name" value="Oscp1"/>
    <property type="match status" value="1"/>
</dbReference>
<name>A0A836HQC3_LEIEN</name>
<evidence type="ECO:0000256" key="1">
    <source>
        <dbReference type="ARBA" id="ARBA00022723"/>
    </source>
</evidence>
<feature type="domain" description="Cytochrome c" evidence="6">
    <location>
        <begin position="336"/>
        <end position="446"/>
    </location>
</feature>
<evidence type="ECO:0000259" key="6">
    <source>
        <dbReference type="PROSITE" id="PS51007"/>
    </source>
</evidence>
<accession>A0A836HQC3</accession>
<keyword evidence="8" id="KW-1185">Reference proteome</keyword>
<dbReference type="PANTHER" id="PTHR21439:SF0">
    <property type="entry name" value="PROTEIN OSCP1"/>
    <property type="match status" value="1"/>
</dbReference>
<feature type="region of interest" description="Disordered" evidence="4">
    <location>
        <begin position="360"/>
        <end position="385"/>
    </location>
</feature>